<evidence type="ECO:0000313" key="1">
    <source>
        <dbReference type="EMBL" id="CBH95177.1"/>
    </source>
</evidence>
<dbReference type="EMBL" id="CABM01000020">
    <property type="protein sequence ID" value="CBH96100.1"/>
    <property type="molecule type" value="Genomic_DNA"/>
</dbReference>
<evidence type="ECO:0000313" key="6">
    <source>
        <dbReference type="EMBL" id="CBH97508.1"/>
    </source>
</evidence>
<accession>E6PJU9</accession>
<dbReference type="EMBL" id="CABM01000027">
    <property type="protein sequence ID" value="CBH96578.1"/>
    <property type="molecule type" value="Genomic_DNA"/>
</dbReference>
<reference evidence="1" key="1">
    <citation type="submission" date="2009-10" db="EMBL/GenBank/DDBJ databases">
        <title>Diversity of trophic interactions inside an arsenic-rich microbial ecosystem.</title>
        <authorList>
            <person name="Bertin P.N."/>
            <person name="Heinrich-Salmeron A."/>
            <person name="Pelletier E."/>
            <person name="Goulhen-Chollet F."/>
            <person name="Arsene-Ploetze F."/>
            <person name="Gallien S."/>
            <person name="Calteau A."/>
            <person name="Vallenet D."/>
            <person name="Casiot C."/>
            <person name="Chane-Woon-Ming B."/>
            <person name="Giloteaux L."/>
            <person name="Barakat M."/>
            <person name="Bonnefoy V."/>
            <person name="Bruneel O."/>
            <person name="Chandler M."/>
            <person name="Cleiss J."/>
            <person name="Duran R."/>
            <person name="Elbaz-Poulichet F."/>
            <person name="Fonknechten N."/>
            <person name="Lauga B."/>
            <person name="Mornico D."/>
            <person name="Ortet P."/>
            <person name="Schaeffer C."/>
            <person name="Siguier P."/>
            <person name="Alexander Thil Smith A."/>
            <person name="Van Dorsselaer A."/>
            <person name="Weissenbach J."/>
            <person name="Medigue C."/>
            <person name="Le Paslier D."/>
        </authorList>
    </citation>
    <scope>NUCLEOTIDE SEQUENCE</scope>
</reference>
<name>E6PJU9_9ZZZZ</name>
<organism evidence="1">
    <name type="scientific">mine drainage metagenome</name>
    <dbReference type="NCBI Taxonomy" id="410659"/>
    <lineage>
        <taxon>unclassified sequences</taxon>
        <taxon>metagenomes</taxon>
        <taxon>ecological metagenomes</taxon>
    </lineage>
</organism>
<evidence type="ECO:0000313" key="3">
    <source>
        <dbReference type="EMBL" id="CBH96100.1"/>
    </source>
</evidence>
<dbReference type="EMBL" id="CABM01000059">
    <property type="protein sequence ID" value="CBH98675.1"/>
    <property type="molecule type" value="Genomic_DNA"/>
</dbReference>
<evidence type="ECO:0000313" key="8">
    <source>
        <dbReference type="EMBL" id="CBH98675.1"/>
    </source>
</evidence>
<protein>
    <submittedName>
        <fullName evidence="1">Uncharacterized protein</fullName>
    </submittedName>
</protein>
<dbReference type="EMBL" id="CABM01000045">
    <property type="protein sequence ID" value="CBH97573.1"/>
    <property type="molecule type" value="Genomic_DNA"/>
</dbReference>
<gene>
    <name evidence="1" type="ORF">CARN2_0564</name>
    <name evidence="3" type="ORF">CARN2_1090</name>
    <name evidence="4" type="ORF">CARN2_1437</name>
    <name evidence="2" type="ORF">CARN2_2128</name>
    <name evidence="5" type="ORF">CARN2_2543</name>
    <name evidence="6" type="ORF">CARN2_2980</name>
    <name evidence="7" type="ORF">CARN2_3047</name>
    <name evidence="8" type="ORF">CARN2_4157</name>
</gene>
<evidence type="ECO:0000313" key="2">
    <source>
        <dbReference type="EMBL" id="CBH95857.1"/>
    </source>
</evidence>
<dbReference type="AlphaFoldDB" id="E6PJU9"/>
<dbReference type="EMBL" id="CABM01000014">
    <property type="protein sequence ID" value="CBH95857.1"/>
    <property type="molecule type" value="Genomic_DNA"/>
</dbReference>
<evidence type="ECO:0000313" key="5">
    <source>
        <dbReference type="EMBL" id="CBH96826.1"/>
    </source>
</evidence>
<evidence type="ECO:0000313" key="7">
    <source>
        <dbReference type="EMBL" id="CBH97573.1"/>
    </source>
</evidence>
<sequence length="392" mass="44160">MGIHLVDAFEDALLEFIQRGYANVPQEAARHLGERGLDQVEPGTVFGRMHVFEAAWTACQVRHRLLGDMRAVVVQHDADDGLGRIVFVESAQQRDELHAAVARLDVGDDFPGMQVQRRQDRQGSVADILVIAADAGVLVRHWRQVWRRRAQRLHARLLVDADGVHRQWSRIVHCLGPVEVDVAVDHKHFGHLALELLVALFEVVAHAVGLEFVRVKDAPDGGLACPGQPGEPHRRRVRSHMLGQCRQRPQFGGHAQRVRFAARQVDHPGLGFVADLRGMRPVKAITQAGVHARSQRLVDALVDRRARHAEQALYLRGGLTLCIRQQHLRALDLAQGSRSRTGQFLQHRALFDGHRQRCASRLSSHASLHMEMLDEHDRRRMQLSKAFNGTKY</sequence>
<dbReference type="EMBL" id="CABM01000032">
    <property type="protein sequence ID" value="CBH96826.1"/>
    <property type="molecule type" value="Genomic_DNA"/>
</dbReference>
<dbReference type="EMBL" id="CABM01000043">
    <property type="protein sequence ID" value="CBH97508.1"/>
    <property type="molecule type" value="Genomic_DNA"/>
</dbReference>
<dbReference type="EMBL" id="CABM01000002">
    <property type="protein sequence ID" value="CBH95177.1"/>
    <property type="molecule type" value="Genomic_DNA"/>
</dbReference>
<proteinExistence type="predicted"/>
<evidence type="ECO:0000313" key="4">
    <source>
        <dbReference type="EMBL" id="CBH96578.1"/>
    </source>
</evidence>
<comment type="caution">
    <text evidence="1">The sequence shown here is derived from an EMBL/GenBank/DDBJ whole genome shotgun (WGS) entry which is preliminary data.</text>
</comment>